<evidence type="ECO:0000313" key="6">
    <source>
        <dbReference type="EMBL" id="HAN27548.1"/>
    </source>
</evidence>
<feature type="non-terminal residue" evidence="6">
    <location>
        <position position="97"/>
    </location>
</feature>
<evidence type="ECO:0000256" key="4">
    <source>
        <dbReference type="ARBA" id="ARBA00023136"/>
    </source>
</evidence>
<dbReference type="AlphaFoldDB" id="A0A3C1KM64"/>
<dbReference type="InterPro" id="IPR051679">
    <property type="entry name" value="DASS-Related_Transporters"/>
</dbReference>
<dbReference type="InterPro" id="IPR006037">
    <property type="entry name" value="RCK_C"/>
</dbReference>
<dbReference type="GO" id="GO:0008324">
    <property type="term" value="F:monoatomic cation transmembrane transporter activity"/>
    <property type="evidence" value="ECO:0007669"/>
    <property type="project" value="InterPro"/>
</dbReference>
<dbReference type="FunFam" id="3.30.70.1450:FF:000009">
    <property type="entry name" value="SLC13 family permease"/>
    <property type="match status" value="1"/>
</dbReference>
<evidence type="ECO:0000256" key="2">
    <source>
        <dbReference type="ARBA" id="ARBA00022692"/>
    </source>
</evidence>
<evidence type="ECO:0000313" key="7">
    <source>
        <dbReference type="Proteomes" id="UP000259273"/>
    </source>
</evidence>
<evidence type="ECO:0000256" key="1">
    <source>
        <dbReference type="ARBA" id="ARBA00004141"/>
    </source>
</evidence>
<organism evidence="6 7">
    <name type="scientific">Haliea salexigens</name>
    <dbReference type="NCBI Taxonomy" id="287487"/>
    <lineage>
        <taxon>Bacteria</taxon>
        <taxon>Pseudomonadati</taxon>
        <taxon>Pseudomonadota</taxon>
        <taxon>Gammaproteobacteria</taxon>
        <taxon>Cellvibrionales</taxon>
        <taxon>Halieaceae</taxon>
        <taxon>Haliea</taxon>
    </lineage>
</organism>
<keyword evidence="2" id="KW-0812">Transmembrane</keyword>
<keyword evidence="3" id="KW-1133">Transmembrane helix</keyword>
<evidence type="ECO:0000259" key="5">
    <source>
        <dbReference type="PROSITE" id="PS51202"/>
    </source>
</evidence>
<feature type="domain" description="RCK C-terminal" evidence="5">
    <location>
        <begin position="22"/>
        <end position="97"/>
    </location>
</feature>
<reference evidence="6 7" key="1">
    <citation type="journal article" date="2018" name="Nat. Biotechnol.">
        <title>A standardized bacterial taxonomy based on genome phylogeny substantially revises the tree of life.</title>
        <authorList>
            <person name="Parks D.H."/>
            <person name="Chuvochina M."/>
            <person name="Waite D.W."/>
            <person name="Rinke C."/>
            <person name="Skarshewski A."/>
            <person name="Chaumeil P.A."/>
            <person name="Hugenholtz P."/>
        </authorList>
    </citation>
    <scope>NUCLEOTIDE SEQUENCE [LARGE SCALE GENOMIC DNA]</scope>
    <source>
        <strain evidence="6">UBA9158</strain>
    </source>
</reference>
<dbReference type="Pfam" id="PF02080">
    <property type="entry name" value="TrkA_C"/>
    <property type="match status" value="1"/>
</dbReference>
<comment type="caution">
    <text evidence="6">The sequence shown here is derived from an EMBL/GenBank/DDBJ whole genome shotgun (WGS) entry which is preliminary data.</text>
</comment>
<dbReference type="PANTHER" id="PTHR43652">
    <property type="entry name" value="BASIC AMINO ACID ANTIPORTER YFCC-RELATED"/>
    <property type="match status" value="1"/>
</dbReference>
<protein>
    <submittedName>
        <fullName evidence="6">SLC13 family permease</fullName>
    </submittedName>
</protein>
<gene>
    <name evidence="6" type="ORF">DCP75_07485</name>
</gene>
<accession>A0A3C1KM64</accession>
<evidence type="ECO:0000256" key="3">
    <source>
        <dbReference type="ARBA" id="ARBA00022989"/>
    </source>
</evidence>
<dbReference type="SUPFAM" id="SSF116726">
    <property type="entry name" value="TrkA C-terminal domain-like"/>
    <property type="match status" value="1"/>
</dbReference>
<dbReference type="PANTHER" id="PTHR43652:SF2">
    <property type="entry name" value="BASIC AMINO ACID ANTIPORTER YFCC-RELATED"/>
    <property type="match status" value="1"/>
</dbReference>
<dbReference type="PROSITE" id="PS51202">
    <property type="entry name" value="RCK_C"/>
    <property type="match status" value="1"/>
</dbReference>
<dbReference type="GO" id="GO:0006813">
    <property type="term" value="P:potassium ion transport"/>
    <property type="evidence" value="ECO:0007669"/>
    <property type="project" value="InterPro"/>
</dbReference>
<dbReference type="Proteomes" id="UP000259273">
    <property type="component" value="Unassembled WGS sequence"/>
</dbReference>
<sequence length="97" mass="10253">DTDAIADLLRINGIEPSTQAAGQQPSWARTERRLVEVVVSPHCAAVGQAIRDAQFRDRYGAAVLAVARNGERLRGNLGSTELAGGDALLLEAGPDFV</sequence>
<comment type="subcellular location">
    <subcellularLocation>
        <location evidence="1">Membrane</location>
        <topology evidence="1">Multi-pass membrane protein</topology>
    </subcellularLocation>
</comment>
<dbReference type="GO" id="GO:0005886">
    <property type="term" value="C:plasma membrane"/>
    <property type="evidence" value="ECO:0007669"/>
    <property type="project" value="TreeGrafter"/>
</dbReference>
<dbReference type="InterPro" id="IPR036721">
    <property type="entry name" value="RCK_C_sf"/>
</dbReference>
<proteinExistence type="predicted"/>
<name>A0A3C1KM64_9GAMM</name>
<feature type="non-terminal residue" evidence="6">
    <location>
        <position position="1"/>
    </location>
</feature>
<dbReference type="Gene3D" id="3.30.70.1450">
    <property type="entry name" value="Regulator of K+ conductance, C-terminal domain"/>
    <property type="match status" value="1"/>
</dbReference>
<dbReference type="EMBL" id="DMND01000103">
    <property type="protein sequence ID" value="HAN27548.1"/>
    <property type="molecule type" value="Genomic_DNA"/>
</dbReference>
<keyword evidence="4" id="KW-0472">Membrane</keyword>